<reference evidence="1 2" key="1">
    <citation type="journal article" date="2016" name="Genome Announc.">
        <title>Draft Genome Sequence of the Thermotolerant Cyanobacterium Desertifilum sp. IPPAS B-1220.</title>
        <authorList>
            <person name="Mironov K.S."/>
            <person name="Sinetova M.A."/>
            <person name="Bolatkhan K."/>
            <person name="Zayadan B.K."/>
            <person name="Ustinova V.V."/>
            <person name="Kupriyanova E.V."/>
            <person name="Skrypnik A.N."/>
            <person name="Gogoleva N.E."/>
            <person name="Gogolev Y.V."/>
            <person name="Los D.A."/>
        </authorList>
    </citation>
    <scope>NUCLEOTIDE SEQUENCE [LARGE SCALE GENOMIC DNA]</scope>
    <source>
        <strain evidence="1 2">IPPAS B-1220</strain>
    </source>
</reference>
<accession>A0ACD5GV71</accession>
<proteinExistence type="predicted"/>
<evidence type="ECO:0000313" key="2">
    <source>
        <dbReference type="Proteomes" id="UP000095472"/>
    </source>
</evidence>
<organism evidence="1 2">
    <name type="scientific">Desertifilum tharense IPPAS B-1220</name>
    <dbReference type="NCBI Taxonomy" id="1781255"/>
    <lineage>
        <taxon>Bacteria</taxon>
        <taxon>Bacillati</taxon>
        <taxon>Cyanobacteriota</taxon>
        <taxon>Cyanophyceae</taxon>
        <taxon>Desertifilales</taxon>
        <taxon>Desertifilaceae</taxon>
        <taxon>Desertifilum</taxon>
    </lineage>
</organism>
<gene>
    <name evidence="1" type="ORF">BH720_002835</name>
</gene>
<evidence type="ECO:0000313" key="1">
    <source>
        <dbReference type="EMBL" id="XPM64880.1"/>
    </source>
</evidence>
<keyword evidence="2" id="KW-1185">Reference proteome</keyword>
<sequence>MVTINSALSSPSPSSSLGTRNSELCTHFPPTYSPLGTRNSELCTYFPTQHSALYTQHSLPFCHPQALGNHGHTTTPN</sequence>
<dbReference type="EMBL" id="CP182909">
    <property type="protein sequence ID" value="XPM64880.1"/>
    <property type="molecule type" value="Genomic_DNA"/>
</dbReference>
<name>A0ACD5GV71_9CYAN</name>
<protein>
    <submittedName>
        <fullName evidence="1">Uncharacterized protein</fullName>
    </submittedName>
</protein>
<dbReference type="Proteomes" id="UP000095472">
    <property type="component" value="Chromosome"/>
</dbReference>